<reference evidence="1" key="1">
    <citation type="submission" date="2024-05" db="EMBL/GenBank/DDBJ databases">
        <title>Isolation and characterization of the new Streptomyces phages Kamino, Geonosis, Abafar and Scarif infecting a broad range of host species.</title>
        <authorList>
            <person name="Rackow B."/>
            <person name="Rolland C."/>
            <person name="Mohnen I."/>
            <person name="Wittmann J."/>
            <person name="Muesken M."/>
            <person name="Overmann J."/>
            <person name="Frunzke J."/>
        </authorList>
    </citation>
    <scope>NUCLEOTIDE SEQUENCE</scope>
</reference>
<accession>A0AAU7GZE4</accession>
<organism evidence="1">
    <name type="scientific">Streptomyces phage Kamino</name>
    <dbReference type="NCBI Taxonomy" id="3158857"/>
    <lineage>
        <taxon>Viruses</taxon>
        <taxon>Duplodnaviria</taxon>
        <taxon>Heunggongvirae</taxon>
        <taxon>Uroviricota</taxon>
        <taxon>Caudoviricetes</taxon>
    </lineage>
</organism>
<sequence length="119" mass="12599">MIEFQSCEWALGGNVVGLSVVSAQTCVWADGGNVPGLLLRLLQSTACTRPVHAVPFQNSQAVVVVLKPSIPTRESAEAGRVAVVQERMRLPTQVRTSVMLAAEIEVTLAPTATLASTRS</sequence>
<gene>
    <name evidence="1" type="ORF">Kamino_00023</name>
</gene>
<protein>
    <submittedName>
        <fullName evidence="1">Uncharacterized protein</fullName>
    </submittedName>
</protein>
<evidence type="ECO:0000313" key="1">
    <source>
        <dbReference type="EMBL" id="XBM95059.1"/>
    </source>
</evidence>
<dbReference type="EMBL" id="PP750867">
    <property type="protein sequence ID" value="XBM95059.1"/>
    <property type="molecule type" value="Genomic_DNA"/>
</dbReference>
<proteinExistence type="predicted"/>
<name>A0AAU7GZE4_9CAUD</name>